<dbReference type="SUPFAM" id="SSF56784">
    <property type="entry name" value="HAD-like"/>
    <property type="match status" value="1"/>
</dbReference>
<evidence type="ECO:0000313" key="6">
    <source>
        <dbReference type="Proteomes" id="UP001348149"/>
    </source>
</evidence>
<dbReference type="EMBL" id="JAYLLH010000014">
    <property type="protein sequence ID" value="MEC3861879.1"/>
    <property type="molecule type" value="Genomic_DNA"/>
</dbReference>
<dbReference type="InterPro" id="IPR006439">
    <property type="entry name" value="HAD-SF_hydro_IA"/>
</dbReference>
<organism evidence="5 6">
    <name type="scientific">Mesobacterium hydrothermale</name>
    <dbReference type="NCBI Taxonomy" id="3111907"/>
    <lineage>
        <taxon>Bacteria</taxon>
        <taxon>Pseudomonadati</taxon>
        <taxon>Pseudomonadota</taxon>
        <taxon>Alphaproteobacteria</taxon>
        <taxon>Rhodobacterales</taxon>
        <taxon>Roseobacteraceae</taxon>
        <taxon>Mesobacterium</taxon>
    </lineage>
</organism>
<dbReference type="GO" id="GO:0016787">
    <property type="term" value="F:hydrolase activity"/>
    <property type="evidence" value="ECO:0007669"/>
    <property type="project" value="UniProtKB-KW"/>
</dbReference>
<keyword evidence="5" id="KW-0378">Hydrolase</keyword>
<accession>A0ABU6HJ45</accession>
<comment type="similarity">
    <text evidence="3">Belongs to the HAD-like hydrolase superfamily. CbbY/CbbZ/Gph/YieH family.</text>
</comment>
<dbReference type="PANTHER" id="PTHR43434">
    <property type="entry name" value="PHOSPHOGLYCOLATE PHOSPHATASE"/>
    <property type="match status" value="1"/>
</dbReference>
<dbReference type="NCBIfam" id="TIGR01549">
    <property type="entry name" value="HAD-SF-IA-v1"/>
    <property type="match status" value="1"/>
</dbReference>
<keyword evidence="6" id="KW-1185">Reference proteome</keyword>
<dbReference type="RefSeq" id="WP_326297605.1">
    <property type="nucleotide sequence ID" value="NZ_JAYLLH010000014.1"/>
</dbReference>
<dbReference type="SFLD" id="SFLDS00003">
    <property type="entry name" value="Haloacid_Dehalogenase"/>
    <property type="match status" value="1"/>
</dbReference>
<proteinExistence type="inferred from homology"/>
<dbReference type="Gene3D" id="1.10.150.240">
    <property type="entry name" value="Putative phosphatase, domain 2"/>
    <property type="match status" value="1"/>
</dbReference>
<dbReference type="SFLD" id="SFLDG01129">
    <property type="entry name" value="C1.5:_HAD__Beta-PGM__Phosphata"/>
    <property type="match status" value="1"/>
</dbReference>
<gene>
    <name evidence="5" type="ORF">VK792_11340</name>
</gene>
<reference evidence="5 6" key="1">
    <citation type="submission" date="2024-01" db="EMBL/GenBank/DDBJ databases">
        <title>Mesobacterium rodlantinim sp. nov., isolated from shallow sea hydrothermal systems off Kueishantao Island.</title>
        <authorList>
            <person name="Su Z."/>
            <person name="Tang K."/>
        </authorList>
    </citation>
    <scope>NUCLEOTIDE SEQUENCE [LARGE SCALE GENOMIC DNA]</scope>
    <source>
        <strain evidence="5 6">TK19101</strain>
    </source>
</reference>
<protein>
    <recommendedName>
        <fullName evidence="4">phosphoglycolate phosphatase</fullName>
        <ecNumber evidence="4">3.1.3.18</ecNumber>
    </recommendedName>
</protein>
<sequence length="233" mass="23851">MTGAGVDAVLFDKDGTLFDFSSTWDVWALSALERLSSGDAVLMQALADAADYDIAARRFHPTSVVIAGTNREAAEALASALPDRTVEEIEAVLIDLAVNAPLAPAVPLAPLLDALARAGLALGVMTNDTEVAARAHLRSAGVLDRFDFIAGFDSGHGAKPSPSPLLAFADAVGRDPARVAMVGDSAHDLIAGRAAGMRTVGVLTGPATQADLAPLADVVLPDIGHLPGWLGTA</sequence>
<dbReference type="PANTHER" id="PTHR43434:SF1">
    <property type="entry name" value="PHOSPHOGLYCOLATE PHOSPHATASE"/>
    <property type="match status" value="1"/>
</dbReference>
<dbReference type="EC" id="3.1.3.18" evidence="4"/>
<dbReference type="Proteomes" id="UP001348149">
    <property type="component" value="Unassembled WGS sequence"/>
</dbReference>
<name>A0ABU6HJ45_9RHOB</name>
<evidence type="ECO:0000256" key="3">
    <source>
        <dbReference type="ARBA" id="ARBA00006171"/>
    </source>
</evidence>
<dbReference type="InterPro" id="IPR023214">
    <property type="entry name" value="HAD_sf"/>
</dbReference>
<dbReference type="InterPro" id="IPR036412">
    <property type="entry name" value="HAD-like_sf"/>
</dbReference>
<comment type="pathway">
    <text evidence="2">Organic acid metabolism; glycolate biosynthesis; glycolate from 2-phosphoglycolate: step 1/1.</text>
</comment>
<dbReference type="Pfam" id="PF00702">
    <property type="entry name" value="Hydrolase"/>
    <property type="match status" value="1"/>
</dbReference>
<comment type="caution">
    <text evidence="5">The sequence shown here is derived from an EMBL/GenBank/DDBJ whole genome shotgun (WGS) entry which is preliminary data.</text>
</comment>
<dbReference type="Gene3D" id="3.40.50.1000">
    <property type="entry name" value="HAD superfamily/HAD-like"/>
    <property type="match status" value="1"/>
</dbReference>
<evidence type="ECO:0000313" key="5">
    <source>
        <dbReference type="EMBL" id="MEC3861879.1"/>
    </source>
</evidence>
<evidence type="ECO:0000256" key="4">
    <source>
        <dbReference type="ARBA" id="ARBA00013078"/>
    </source>
</evidence>
<evidence type="ECO:0000256" key="1">
    <source>
        <dbReference type="ARBA" id="ARBA00000830"/>
    </source>
</evidence>
<dbReference type="InterPro" id="IPR023198">
    <property type="entry name" value="PGP-like_dom2"/>
</dbReference>
<dbReference type="InterPro" id="IPR050155">
    <property type="entry name" value="HAD-like_hydrolase_sf"/>
</dbReference>
<evidence type="ECO:0000256" key="2">
    <source>
        <dbReference type="ARBA" id="ARBA00004818"/>
    </source>
</evidence>
<comment type="catalytic activity">
    <reaction evidence="1">
        <text>2-phosphoglycolate + H2O = glycolate + phosphate</text>
        <dbReference type="Rhea" id="RHEA:14369"/>
        <dbReference type="ChEBI" id="CHEBI:15377"/>
        <dbReference type="ChEBI" id="CHEBI:29805"/>
        <dbReference type="ChEBI" id="CHEBI:43474"/>
        <dbReference type="ChEBI" id="CHEBI:58033"/>
        <dbReference type="EC" id="3.1.3.18"/>
    </reaction>
</comment>